<dbReference type="EMBL" id="CAJPEX010005347">
    <property type="protein sequence ID" value="CAG0923554.1"/>
    <property type="molecule type" value="Genomic_DNA"/>
</dbReference>
<dbReference type="EMBL" id="OA887384">
    <property type="protein sequence ID" value="CAD7283402.1"/>
    <property type="molecule type" value="Genomic_DNA"/>
</dbReference>
<sequence>MEKHGVSPGFNQRIYTFLRSRMFDSELNATGHRATLRPPTGVPVSLCLPARKKACENLHSDYFSEFKAHSAFDGFVRGLEERLLKKMSVNLKIPTFSRLKNKVILCASAILALIGVAFLNKHREEYVNPLLVTVQWKDLNPKYPFSSGSSTWAAWMAILDNMTASIESIERDSEDTSNALKKVAAILLSHTEDSTMTGMEPPVMATSSNSRTIVKGGDGGIAHQKWASPKARIPSRIPVTDKQHTILKPVASVHHIVTVQTPHGSDYKTAASHVIQICAP</sequence>
<accession>A0A7R9BZQ1</accession>
<proteinExistence type="predicted"/>
<gene>
    <name evidence="1" type="ORF">NMOB1V02_LOCUS11018</name>
</gene>
<protein>
    <submittedName>
        <fullName evidence="1">Uncharacterized protein</fullName>
    </submittedName>
</protein>
<organism evidence="1">
    <name type="scientific">Notodromas monacha</name>
    <dbReference type="NCBI Taxonomy" id="399045"/>
    <lineage>
        <taxon>Eukaryota</taxon>
        <taxon>Metazoa</taxon>
        <taxon>Ecdysozoa</taxon>
        <taxon>Arthropoda</taxon>
        <taxon>Crustacea</taxon>
        <taxon>Oligostraca</taxon>
        <taxon>Ostracoda</taxon>
        <taxon>Podocopa</taxon>
        <taxon>Podocopida</taxon>
        <taxon>Cypridocopina</taxon>
        <taxon>Cypridoidea</taxon>
        <taxon>Cyprididae</taxon>
        <taxon>Notodromas</taxon>
    </lineage>
</organism>
<reference evidence="1" key="1">
    <citation type="submission" date="2020-11" db="EMBL/GenBank/DDBJ databases">
        <authorList>
            <person name="Tran Van P."/>
        </authorList>
    </citation>
    <scope>NUCLEOTIDE SEQUENCE</scope>
</reference>
<dbReference type="Proteomes" id="UP000678499">
    <property type="component" value="Unassembled WGS sequence"/>
</dbReference>
<evidence type="ECO:0000313" key="2">
    <source>
        <dbReference type="Proteomes" id="UP000678499"/>
    </source>
</evidence>
<name>A0A7R9BZQ1_9CRUS</name>
<keyword evidence="2" id="KW-1185">Reference proteome</keyword>
<evidence type="ECO:0000313" key="1">
    <source>
        <dbReference type="EMBL" id="CAD7283402.1"/>
    </source>
</evidence>
<dbReference type="AlphaFoldDB" id="A0A7R9BZQ1"/>